<evidence type="ECO:0000313" key="6">
    <source>
        <dbReference type="Proteomes" id="UP000001382"/>
    </source>
</evidence>
<evidence type="ECO:0000256" key="2">
    <source>
        <dbReference type="ARBA" id="ARBA00023125"/>
    </source>
</evidence>
<dbReference type="Gene3D" id="3.40.50.300">
    <property type="entry name" value="P-loop containing nucleotide triphosphate hydrolases"/>
    <property type="match status" value="1"/>
</dbReference>
<dbReference type="GO" id="GO:0000160">
    <property type="term" value="P:phosphorelay signal transduction system"/>
    <property type="evidence" value="ECO:0007669"/>
    <property type="project" value="InterPro"/>
</dbReference>
<dbReference type="SMART" id="SM00862">
    <property type="entry name" value="Trans_reg_C"/>
    <property type="match status" value="1"/>
</dbReference>
<dbReference type="GO" id="GO:0003677">
    <property type="term" value="F:DNA binding"/>
    <property type="evidence" value="ECO:0007669"/>
    <property type="project" value="UniProtKB-UniRule"/>
</dbReference>
<sequence>MQFRILGPLEVAGDDGVPVAVGGPKPRALLAELLLHPGGVVPTERLVDAVWGAKPPPNAGVALRAYVSRLRAALPAAEDGPRLRYRAPGYRLVLTDDELDASAFTRLVAEARECATAGDHGRALSLLDSALGLWRGDVLAEFDPPALGAEADVARLTELRLLAVEERAETMLHLGRTPEVIPELEPLVRRHPVRERLSVLLMRALYLSGRQSEALEVFRRLRRVLVDELGVEPSEPTREVHRQLLAHDPVLIPPAAVRPTNLPRRGTGFVGRTEELAQVTAALRSAPLVTLTGAGGVGKTRLALEVAEAERARFANGVWLCELAPLPDEGPVSHAVAAALRVQQRHGLTIEQTVIEYLRPRQLLLVLDNCEHVLDAAARLVQQVVAQCPAVGVLATSREALGVDGEQAWPVPPLSEHDAAALFVQRARATSPGFHPDGAIDGSVADICRRLDGLPLAIELVAAQMRVMTPAEMARRLDDEQLRVPGPRTAQLRHRSLAAAIDWSYRLLCERERQLFARLSVFRGGADFPAVHAVCAEPDDSEDDTLDLLTALIDKSMVKVGHAAGDSSYRVLEPLRAYGRDRLPGDAALPRRHAAYFTALAEQAARGMRGPDEGAWVERTSPAVDNLRAAFEQVMADGDTELALRLVTALPEVLHIRVGYEAAGWAERALALATAEHPLYVPCVGAAARGAWNVGDFPRARRLAERAGGRNPPPGTARVAYPGDVLADVALYEGDAASALCHYETEVLRARRDGDPIRLVWTLYYVAVCHAVLRTPARGLPAAEESLQVAEATANPTARSMARYALGLALKKSDPDRALALFDEAEALAASVGNSWWRGVALMEAAATRAVHRDPAAAARALADVLDHWERVGDWTQQWLNLRYIIRLLVRLGHDEDAVVLHHCLLTAAKPSPLDTARLAGLRDRLDRGRYAAAATRGAGLSATEAVLHARAALRAA</sequence>
<dbReference type="InterPro" id="IPR027417">
    <property type="entry name" value="P-loop_NTPase"/>
</dbReference>
<dbReference type="eggNOG" id="COG3903">
    <property type="taxonomic scope" value="Bacteria"/>
</dbReference>
<dbReference type="PANTHER" id="PTHR47691:SF3">
    <property type="entry name" value="HTH-TYPE TRANSCRIPTIONAL REGULATOR RV0890C-RELATED"/>
    <property type="match status" value="1"/>
</dbReference>
<dbReference type="CDD" id="cd15831">
    <property type="entry name" value="BTAD"/>
    <property type="match status" value="1"/>
</dbReference>
<keyword evidence="2 3" id="KW-0238">DNA-binding</keyword>
<dbReference type="InterPro" id="IPR058852">
    <property type="entry name" value="HTH_77"/>
</dbReference>
<comment type="similarity">
    <text evidence="1">Belongs to the AfsR/DnrI/RedD regulatory family.</text>
</comment>
<dbReference type="InterPro" id="IPR011990">
    <property type="entry name" value="TPR-like_helical_dom_sf"/>
</dbReference>
<keyword evidence="6" id="KW-1185">Reference proteome</keyword>
<evidence type="ECO:0000259" key="4">
    <source>
        <dbReference type="PROSITE" id="PS51755"/>
    </source>
</evidence>
<dbReference type="InterPro" id="IPR001867">
    <property type="entry name" value="OmpR/PhoB-type_DNA-bd"/>
</dbReference>
<dbReference type="PRINTS" id="PR00364">
    <property type="entry name" value="DISEASERSIST"/>
</dbReference>
<evidence type="ECO:0000313" key="5">
    <source>
        <dbReference type="EMBL" id="ADB75228.1"/>
    </source>
</evidence>
<dbReference type="OrthoDB" id="9812579at2"/>
<gene>
    <name evidence="5" type="ordered locus">Gobs_2572</name>
</gene>
<dbReference type="InterPro" id="IPR005158">
    <property type="entry name" value="BTAD"/>
</dbReference>
<dbReference type="Pfam" id="PF25872">
    <property type="entry name" value="HTH_77"/>
    <property type="match status" value="1"/>
</dbReference>
<accession>D2S5E8</accession>
<dbReference type="PANTHER" id="PTHR47691">
    <property type="entry name" value="REGULATOR-RELATED"/>
    <property type="match status" value="1"/>
</dbReference>
<dbReference type="eggNOG" id="COG3629">
    <property type="taxonomic scope" value="Bacteria"/>
</dbReference>
<dbReference type="Pfam" id="PF00486">
    <property type="entry name" value="Trans_reg_C"/>
    <property type="match status" value="1"/>
</dbReference>
<dbReference type="Gene3D" id="1.25.40.10">
    <property type="entry name" value="Tetratricopeptide repeat domain"/>
    <property type="match status" value="2"/>
</dbReference>
<evidence type="ECO:0000256" key="1">
    <source>
        <dbReference type="ARBA" id="ARBA00005820"/>
    </source>
</evidence>
<dbReference type="KEGG" id="gob:Gobs_2572"/>
<dbReference type="Gene3D" id="1.10.10.10">
    <property type="entry name" value="Winged helix-like DNA-binding domain superfamily/Winged helix DNA-binding domain"/>
    <property type="match status" value="2"/>
</dbReference>
<feature type="domain" description="OmpR/PhoB-type" evidence="4">
    <location>
        <begin position="1"/>
        <end position="94"/>
    </location>
</feature>
<proteinExistence type="inferred from homology"/>
<dbReference type="STRING" id="526225.Gobs_2572"/>
<feature type="DNA-binding region" description="OmpR/PhoB-type" evidence="3">
    <location>
        <begin position="1"/>
        <end position="94"/>
    </location>
</feature>
<dbReference type="Proteomes" id="UP000001382">
    <property type="component" value="Chromosome"/>
</dbReference>
<dbReference type="HOGENOM" id="CLU_004665_1_0_11"/>
<dbReference type="InterPro" id="IPR036388">
    <property type="entry name" value="WH-like_DNA-bd_sf"/>
</dbReference>
<dbReference type="SMART" id="SM01043">
    <property type="entry name" value="BTAD"/>
    <property type="match status" value="1"/>
</dbReference>
<evidence type="ECO:0000256" key="3">
    <source>
        <dbReference type="PROSITE-ProRule" id="PRU01091"/>
    </source>
</evidence>
<dbReference type="GO" id="GO:0043531">
    <property type="term" value="F:ADP binding"/>
    <property type="evidence" value="ECO:0007669"/>
    <property type="project" value="InterPro"/>
</dbReference>
<dbReference type="RefSeq" id="WP_012948663.1">
    <property type="nucleotide sequence ID" value="NC_013757.1"/>
</dbReference>
<reference evidence="6" key="2">
    <citation type="submission" date="2010-01" db="EMBL/GenBank/DDBJ databases">
        <title>The complete genome of Geodermatophilus obscurus DSM 43160.</title>
        <authorList>
            <consortium name="US DOE Joint Genome Institute (JGI-PGF)"/>
            <person name="Lucas S."/>
            <person name="Copeland A."/>
            <person name="Lapidus A."/>
            <person name="Glavina del Rio T."/>
            <person name="Dalin E."/>
            <person name="Tice H."/>
            <person name="Bruce D."/>
            <person name="Goodwin L."/>
            <person name="Pitluck S."/>
            <person name="Kyrpides N."/>
            <person name="Mavromatis K."/>
            <person name="Ivanova N."/>
            <person name="Munk A.C."/>
            <person name="Brettin T."/>
            <person name="Detter J.C."/>
            <person name="Han C."/>
            <person name="Larimer F."/>
            <person name="Land M."/>
            <person name="Hauser L."/>
            <person name="Markowitz V."/>
            <person name="Cheng J.-F."/>
            <person name="Hugenholtz P."/>
            <person name="Woyke T."/>
            <person name="Wu D."/>
            <person name="Jando M."/>
            <person name="Schneider S."/>
            <person name="Klenk H.-P."/>
            <person name="Eisen J.A."/>
        </authorList>
    </citation>
    <scope>NUCLEOTIDE SEQUENCE [LARGE SCALE GENOMIC DNA]</scope>
    <source>
        <strain evidence="6">ATCC 25078 / DSM 43160 / JCM 3152 / KCC A-0152 / KCTC 9177 / NBRC 13315 / NRRL B-3577 / G-20</strain>
    </source>
</reference>
<reference evidence="5 6" key="1">
    <citation type="journal article" date="2010" name="Stand. Genomic Sci.">
        <title>Complete genome sequence of Geodermatophilus obscurus type strain (G-20).</title>
        <authorList>
            <person name="Ivanova N."/>
            <person name="Sikorski J."/>
            <person name="Jando M."/>
            <person name="Munk C."/>
            <person name="Lapidus A."/>
            <person name="Glavina Del Rio T."/>
            <person name="Copeland A."/>
            <person name="Tice H."/>
            <person name="Cheng J.-F."/>
            <person name="Lucas S."/>
            <person name="Chen F."/>
            <person name="Nolan M."/>
            <person name="Bruce D."/>
            <person name="Goodwin L."/>
            <person name="Pitluck S."/>
            <person name="Mavromatis K."/>
            <person name="Mikhailova N."/>
            <person name="Pati A."/>
            <person name="Chen A."/>
            <person name="Palaniappan K."/>
            <person name="Land M."/>
            <person name="Hauser L."/>
            <person name="Chang Y.-J."/>
            <person name="Jeffries C.D."/>
            <person name="Meincke L."/>
            <person name="Brettin T."/>
            <person name="Detter J.C."/>
            <person name="Detter J.C."/>
            <person name="Rohde M."/>
            <person name="Goeker M."/>
            <person name="Bristow J."/>
            <person name="Eisen J.A."/>
            <person name="Markowitz V."/>
            <person name="Hugenholtz P."/>
            <person name="Kyrpides N.C."/>
            <person name="Klenk H.-P."/>
        </authorList>
    </citation>
    <scope>NUCLEOTIDE SEQUENCE [LARGE SCALE GENOMIC DNA]</scope>
    <source>
        <strain evidence="6">ATCC 25078 / DSM 43160 / JCM 3152 / KCC A-0152 / KCTC 9177 / NBRC 13315 / NRRL B-3577 / G-20</strain>
    </source>
</reference>
<dbReference type="PROSITE" id="PS51755">
    <property type="entry name" value="OMPR_PHOB"/>
    <property type="match status" value="1"/>
</dbReference>
<name>D2S5E8_GEOOG</name>
<dbReference type="InterPro" id="IPR016032">
    <property type="entry name" value="Sig_transdc_resp-reg_C-effctor"/>
</dbReference>
<organism evidence="5 6">
    <name type="scientific">Geodermatophilus obscurus (strain ATCC 25078 / DSM 43160 / JCM 3152 / CCUG 61914 / KCC A-0152 / KCTC 9177 / NBRC 13315 / NRRL B-3577 / G-20)</name>
    <dbReference type="NCBI Taxonomy" id="526225"/>
    <lineage>
        <taxon>Bacteria</taxon>
        <taxon>Bacillati</taxon>
        <taxon>Actinomycetota</taxon>
        <taxon>Actinomycetes</taxon>
        <taxon>Geodermatophilales</taxon>
        <taxon>Geodermatophilaceae</taxon>
        <taxon>Geodermatophilus</taxon>
    </lineage>
</organism>
<dbReference type="SUPFAM" id="SSF48452">
    <property type="entry name" value="TPR-like"/>
    <property type="match status" value="2"/>
</dbReference>
<dbReference type="SUPFAM" id="SSF46894">
    <property type="entry name" value="C-terminal effector domain of the bipartite response regulators"/>
    <property type="match status" value="1"/>
</dbReference>
<dbReference type="GO" id="GO:0006355">
    <property type="term" value="P:regulation of DNA-templated transcription"/>
    <property type="evidence" value="ECO:0007669"/>
    <property type="project" value="InterPro"/>
</dbReference>
<protein>
    <submittedName>
        <fullName evidence="5">Transcriptional regulator, winged helix family</fullName>
    </submittedName>
</protein>
<dbReference type="Pfam" id="PF03704">
    <property type="entry name" value="BTAD"/>
    <property type="match status" value="1"/>
</dbReference>
<dbReference type="AlphaFoldDB" id="D2S5E8"/>
<dbReference type="SUPFAM" id="SSF52540">
    <property type="entry name" value="P-loop containing nucleoside triphosphate hydrolases"/>
    <property type="match status" value="1"/>
</dbReference>
<dbReference type="EMBL" id="CP001867">
    <property type="protein sequence ID" value="ADB75228.1"/>
    <property type="molecule type" value="Genomic_DNA"/>
</dbReference>